<dbReference type="InterPro" id="IPR011044">
    <property type="entry name" value="Quino_amine_DH_bsu"/>
</dbReference>
<dbReference type="SUPFAM" id="SSF50969">
    <property type="entry name" value="YVTN repeat-like/Quinoprotein amine dehydrogenase"/>
    <property type="match status" value="1"/>
</dbReference>
<protein>
    <recommendedName>
        <fullName evidence="3">LVIVD repeat-containing protein</fullName>
    </recommendedName>
</protein>
<organism evidence="1 2">
    <name type="scientific">Pontibacter saemangeumensis</name>
    <dbReference type="NCBI Taxonomy" id="1084525"/>
    <lineage>
        <taxon>Bacteria</taxon>
        <taxon>Pseudomonadati</taxon>
        <taxon>Bacteroidota</taxon>
        <taxon>Cytophagia</taxon>
        <taxon>Cytophagales</taxon>
        <taxon>Hymenobacteraceae</taxon>
        <taxon>Pontibacter</taxon>
    </lineage>
</organism>
<dbReference type="EMBL" id="BAABHC010000009">
    <property type="protein sequence ID" value="GAA4431109.1"/>
    <property type="molecule type" value="Genomic_DNA"/>
</dbReference>
<sequence>MLLALLLCACSDDCETTITYTVQEPVYMLRADLREAVQVTQPRVLENPGKIYALGHYLFVNEVNEGVHVIDNQDPASPRLLSFIQIPGNIDMAVKDNILYADSYIDLVALDITNPLDVKEVKRVENIFPSYGMLVSDTSAVFVSEFVPKTVTEAISSDCDTRGRTHQPFLDFTGRGAFTNSGNSGADAGGGATNGKGGSMARFTVAGNHLYTVSLSNLQVFDVSSAADPKTGTSIPLGWNIETIFPYQNKLFIGSSTGMHIYDSSNPSSPALLSIYEHVRSCDPVVVEGDLAWVTLRSGNACMGFTNQLEVVDISDPRSPTLLKTYPMLNPHGLGIDGEALFLCEGTHGLKVFNIKDHLAVDQNLLSHFKEQDAFDVIPLGETVLMVGQDGLYQYDYRDLSNVKLLSVIPVQRKTPAS</sequence>
<dbReference type="Pfam" id="PF08309">
    <property type="entry name" value="LVIVD"/>
    <property type="match status" value="3"/>
</dbReference>
<evidence type="ECO:0000313" key="1">
    <source>
        <dbReference type="EMBL" id="GAA4431109.1"/>
    </source>
</evidence>
<evidence type="ECO:0008006" key="3">
    <source>
        <dbReference type="Google" id="ProtNLM"/>
    </source>
</evidence>
<accession>A0ABP8LLL0</accession>
<dbReference type="Proteomes" id="UP001500552">
    <property type="component" value="Unassembled WGS sequence"/>
</dbReference>
<comment type="caution">
    <text evidence="1">The sequence shown here is derived from an EMBL/GenBank/DDBJ whole genome shotgun (WGS) entry which is preliminary data.</text>
</comment>
<evidence type="ECO:0000313" key="2">
    <source>
        <dbReference type="Proteomes" id="UP001500552"/>
    </source>
</evidence>
<dbReference type="InterPro" id="IPR013211">
    <property type="entry name" value="LVIVD"/>
</dbReference>
<reference evidence="2" key="1">
    <citation type="journal article" date="2019" name="Int. J. Syst. Evol. Microbiol.">
        <title>The Global Catalogue of Microorganisms (GCM) 10K type strain sequencing project: providing services to taxonomists for standard genome sequencing and annotation.</title>
        <authorList>
            <consortium name="The Broad Institute Genomics Platform"/>
            <consortium name="The Broad Institute Genome Sequencing Center for Infectious Disease"/>
            <person name="Wu L."/>
            <person name="Ma J."/>
        </authorList>
    </citation>
    <scope>NUCLEOTIDE SEQUENCE [LARGE SCALE GENOMIC DNA]</scope>
    <source>
        <strain evidence="2">JCM 17926</strain>
    </source>
</reference>
<name>A0ABP8LLL0_9BACT</name>
<keyword evidence="2" id="KW-1185">Reference proteome</keyword>
<proteinExistence type="predicted"/>
<gene>
    <name evidence="1" type="ORF">GCM10023188_18340</name>
</gene>